<dbReference type="InterPro" id="IPR032638">
    <property type="entry name" value="Porin_5"/>
</dbReference>
<evidence type="ECO:0000313" key="5">
    <source>
        <dbReference type="Proteomes" id="UP000076023"/>
    </source>
</evidence>
<gene>
    <name evidence="3" type="ORF">TSACC_22664</name>
    <name evidence="4" type="ORF">TSACC_35</name>
</gene>
<dbReference type="STRING" id="690879.TSACC_22664"/>
<protein>
    <submittedName>
        <fullName evidence="4">Putative porin</fullName>
    </submittedName>
</protein>
<evidence type="ECO:0000313" key="4">
    <source>
        <dbReference type="EMBL" id="GAT34946.1"/>
    </source>
</evidence>
<feature type="compositionally biased region" description="Pro residues" evidence="1">
    <location>
        <begin position="267"/>
        <end position="281"/>
    </location>
</feature>
<dbReference type="Pfam" id="PF16930">
    <property type="entry name" value="Porin_5"/>
    <property type="match status" value="1"/>
</dbReference>
<accession>A0A146GEP2</accession>
<feature type="compositionally biased region" description="Low complexity" evidence="1">
    <location>
        <begin position="187"/>
        <end position="210"/>
    </location>
</feature>
<feature type="compositionally biased region" description="Pro residues" evidence="1">
    <location>
        <begin position="99"/>
        <end position="111"/>
    </location>
</feature>
<keyword evidence="2" id="KW-0732">Signal</keyword>
<reference evidence="4" key="1">
    <citation type="submission" date="2016-03" db="EMBL/GenBank/DDBJ databases">
        <authorList>
            <person name="Qiu Y."/>
            <person name="Sekiguchi Y."/>
        </authorList>
    </citation>
    <scope>NUCLEOTIDE SEQUENCE</scope>
    <source>
        <strain evidence="4">NM-5</strain>
    </source>
</reference>
<dbReference type="Proteomes" id="UP000076023">
    <property type="component" value="Unassembled WGS sequence"/>
</dbReference>
<evidence type="ECO:0000313" key="3">
    <source>
        <dbReference type="EMBL" id="GAT34239.1"/>
    </source>
</evidence>
<feature type="compositionally biased region" description="Low complexity" evidence="1">
    <location>
        <begin position="229"/>
        <end position="251"/>
    </location>
</feature>
<sequence length="893" mass="94792">MNCLLLLAGGVAPLIGAHAQDSARPAPSPIINQSGGRTRIIFDYAEPTPAAAPTATPVATPTASTSLSTPEPWPLGTPVPTATPEATPAPDAISTPEPAATPEPVATPTPAPLAATTPVYLNTPTPKPLIDFTPTPASPVAEATPVPSPVETTPAPAVAEATPAPVAPTPAVAEAIAAPSVAPVVSEATHTPAPSAPAVAEATPAPTPEETPVDQRPAEVFPNPARQQAVVTSPTPSVAPAPATLDSAFPAPTAPPQPVAAIKPQPVEEPAPQAPAAPAPQPAHTAAAPQNEPVPDVAAAAESANLALPSAQDKRPASESVTINLINKLVQRGLLTKEDAKDMIAQAEAEAEATRAQAQADMFAIAQVAAAQAVSDQGAVAQAQAGPTPSDSDVRVTYIPEPVKTQIKEDIKMELVNESRASGKPLLGGPNVASFLPAWVNRVHPFFDLRLRYEGIFYPDGNDVTGAFPNFNAINTGQPFNTAGDQFSPQYNADQNRNRFRIRVRGGAEMDLTDNFTTGFRIATGETNSPVTTNQTIGLNNNGQGGQFSKYAIWLDRAYLKYEVSAKDDDRSLSVIGGRFDNPFFNTSLIWDDDLGFDGAAMVARYQVFDGFTPWLVGGAFPVYNTDLNFSSNQPQKFASYDKFLFGGQLGFDWSPAKDWKVKFGAAYYYFYNIEGKLSDPYTPQNINDAGNTDNSRPSFAQKGNTYMALRNIVPDASNDYGTINQWQYYGLATKFQDFTVTARIDYNGWEPVQVSLIGEYVQNLAFNSSAINEIAVNNRGAVDTTELDNIGDFEGSPYGWNVELRVGTPALAKAWDWYISGGYRYIGSDSVVDGFNDSDFGLGGTNMQGYTVGAAVALNPNVWLAVRWYGAENIAGPTYKVDVFQFDLNAKF</sequence>
<dbReference type="AlphaFoldDB" id="A0A146GEP2"/>
<organism evidence="4 5">
    <name type="scientific">Terrimicrobium sacchariphilum</name>
    <dbReference type="NCBI Taxonomy" id="690879"/>
    <lineage>
        <taxon>Bacteria</taxon>
        <taxon>Pseudomonadati</taxon>
        <taxon>Verrucomicrobiota</taxon>
        <taxon>Terrimicrobiia</taxon>
        <taxon>Terrimicrobiales</taxon>
        <taxon>Terrimicrobiaceae</taxon>
        <taxon>Terrimicrobium</taxon>
    </lineage>
</organism>
<dbReference type="EMBL" id="BDCO01000002">
    <property type="protein sequence ID" value="GAT34239.1"/>
    <property type="molecule type" value="Genomic_DNA"/>
</dbReference>
<keyword evidence="5" id="KW-1185">Reference proteome</keyword>
<dbReference type="EMBL" id="BDCO01000003">
    <property type="protein sequence ID" value="GAT34946.1"/>
    <property type="molecule type" value="Genomic_DNA"/>
</dbReference>
<comment type="caution">
    <text evidence="4">The sequence shown here is derived from an EMBL/GenBank/DDBJ whole genome shotgun (WGS) entry which is preliminary data.</text>
</comment>
<proteinExistence type="predicted"/>
<feature type="chain" id="PRO_5013476619" evidence="2">
    <location>
        <begin position="20"/>
        <end position="893"/>
    </location>
</feature>
<feature type="region of interest" description="Disordered" evidence="1">
    <location>
        <begin position="131"/>
        <end position="162"/>
    </location>
</feature>
<evidence type="ECO:0000256" key="1">
    <source>
        <dbReference type="SAM" id="MobiDB-lite"/>
    </source>
</evidence>
<feature type="compositionally biased region" description="Low complexity" evidence="1">
    <location>
        <begin position="51"/>
        <end position="70"/>
    </location>
</feature>
<name>A0A146GEP2_TERSA</name>
<feature type="region of interest" description="Disordered" evidence="1">
    <location>
        <begin position="187"/>
        <end position="291"/>
    </location>
</feature>
<feature type="signal peptide" evidence="2">
    <location>
        <begin position="1"/>
        <end position="19"/>
    </location>
</feature>
<feature type="compositionally biased region" description="Low complexity" evidence="1">
    <location>
        <begin position="78"/>
        <end position="98"/>
    </location>
</feature>
<reference evidence="4 5" key="2">
    <citation type="journal article" date="2017" name="Genome Announc.">
        <title>Draft Genome Sequence of Terrimicrobium sacchariphilum NM-5T, a Facultative Anaerobic Soil Bacterium of the Class Spartobacteria.</title>
        <authorList>
            <person name="Qiu Y.L."/>
            <person name="Tourlousse D.M."/>
            <person name="Matsuura N."/>
            <person name="Ohashi A."/>
            <person name="Sekiguchi Y."/>
        </authorList>
    </citation>
    <scope>NUCLEOTIDE SEQUENCE [LARGE SCALE GENOMIC DNA]</scope>
    <source>
        <strain evidence="5">NM-5</strain>
    </source>
</reference>
<feature type="compositionally biased region" description="Low complexity" evidence="1">
    <location>
        <begin position="142"/>
        <end position="162"/>
    </location>
</feature>
<evidence type="ECO:0000256" key="2">
    <source>
        <dbReference type="SAM" id="SignalP"/>
    </source>
</evidence>
<feature type="region of interest" description="Disordered" evidence="1">
    <location>
        <begin position="51"/>
        <end position="118"/>
    </location>
</feature>